<dbReference type="InterPro" id="IPR000306">
    <property type="entry name" value="Znf_FYVE"/>
</dbReference>
<dbReference type="InterPro" id="IPR017455">
    <property type="entry name" value="Znf_FYVE-rel"/>
</dbReference>
<evidence type="ECO:0000259" key="7">
    <source>
        <dbReference type="PROSITE" id="PS50157"/>
    </source>
</evidence>
<dbReference type="SMART" id="SM00064">
    <property type="entry name" value="FYVE"/>
    <property type="match status" value="1"/>
</dbReference>
<dbReference type="EMBL" id="GGLE01003184">
    <property type="protein sequence ID" value="MBY07310.1"/>
    <property type="molecule type" value="Transcribed_RNA"/>
</dbReference>
<feature type="domain" description="C2H2-type" evidence="7">
    <location>
        <begin position="10"/>
        <end position="38"/>
    </location>
</feature>
<dbReference type="PANTHER" id="PTHR13510:SF44">
    <property type="entry name" value="RABENOSYN-5"/>
    <property type="match status" value="1"/>
</dbReference>
<evidence type="ECO:0000256" key="5">
    <source>
        <dbReference type="SAM" id="Coils"/>
    </source>
</evidence>
<dbReference type="InterPro" id="IPR013083">
    <property type="entry name" value="Znf_RING/FYVE/PHD"/>
</dbReference>
<proteinExistence type="predicted"/>
<dbReference type="InterPro" id="IPR021565">
    <property type="entry name" value="Rbsn_Rab-bd"/>
</dbReference>
<reference evidence="9" key="1">
    <citation type="submission" date="2018-03" db="EMBL/GenBank/DDBJ databases">
        <title>The relapsing fever spirochete Borrelia turicatae persists in the highly oxidative environment of its soft-bodied tick vector.</title>
        <authorList>
            <person name="Bourret T.J."/>
            <person name="Boyle W.K."/>
            <person name="Valenzuela J.G."/>
            <person name="Oliveira F."/>
            <person name="Lopez J.E."/>
        </authorList>
    </citation>
    <scope>NUCLEOTIDE SEQUENCE</scope>
    <source>
        <strain evidence="9">Kansas strain/isolate</strain>
        <tissue evidence="9">Salivary glands</tissue>
    </source>
</reference>
<evidence type="ECO:0000313" key="9">
    <source>
        <dbReference type="EMBL" id="MBY07310.1"/>
    </source>
</evidence>
<evidence type="ECO:0000256" key="1">
    <source>
        <dbReference type="ARBA" id="ARBA00022723"/>
    </source>
</evidence>
<keyword evidence="5" id="KW-0175">Coiled coil</keyword>
<organism evidence="9">
    <name type="scientific">Ornithodoros turicata</name>
    <dbReference type="NCBI Taxonomy" id="34597"/>
    <lineage>
        <taxon>Eukaryota</taxon>
        <taxon>Metazoa</taxon>
        <taxon>Ecdysozoa</taxon>
        <taxon>Arthropoda</taxon>
        <taxon>Chelicerata</taxon>
        <taxon>Arachnida</taxon>
        <taxon>Acari</taxon>
        <taxon>Parasitiformes</taxon>
        <taxon>Ixodida</taxon>
        <taxon>Ixodoidea</taxon>
        <taxon>Argasidae</taxon>
        <taxon>Ornithodorinae</taxon>
        <taxon>Ornithodoros</taxon>
    </lineage>
</organism>
<evidence type="ECO:0008006" key="10">
    <source>
        <dbReference type="Google" id="ProtNLM"/>
    </source>
</evidence>
<dbReference type="CDD" id="cd15716">
    <property type="entry name" value="FYVE_RBNS5"/>
    <property type="match status" value="1"/>
</dbReference>
<dbReference type="InterPro" id="IPR052727">
    <property type="entry name" value="Rab4/Rab5_effector"/>
</dbReference>
<feature type="region of interest" description="Disordered" evidence="6">
    <location>
        <begin position="378"/>
        <end position="451"/>
    </location>
</feature>
<dbReference type="InterPro" id="IPR013087">
    <property type="entry name" value="Znf_C2H2_type"/>
</dbReference>
<dbReference type="InterPro" id="IPR036531">
    <property type="entry name" value="Rbsn_Rab-bd_sf"/>
</dbReference>
<dbReference type="PROSITE" id="PS50157">
    <property type="entry name" value="ZINC_FINGER_C2H2_2"/>
    <property type="match status" value="1"/>
</dbReference>
<evidence type="ECO:0000256" key="2">
    <source>
        <dbReference type="ARBA" id="ARBA00022771"/>
    </source>
</evidence>
<dbReference type="AlphaFoldDB" id="A0A2R5LCR7"/>
<dbReference type="SUPFAM" id="SSF140125">
    <property type="entry name" value="Rabenosyn-5 Rab-binding domain-like"/>
    <property type="match status" value="1"/>
</dbReference>
<dbReference type="PROSITE" id="PS50178">
    <property type="entry name" value="ZF_FYVE"/>
    <property type="match status" value="1"/>
</dbReference>
<keyword evidence="1" id="KW-0479">Metal-binding</keyword>
<keyword evidence="3" id="KW-0862">Zinc</keyword>
<evidence type="ECO:0000259" key="8">
    <source>
        <dbReference type="PROSITE" id="PS50178"/>
    </source>
</evidence>
<evidence type="ECO:0000256" key="6">
    <source>
        <dbReference type="SAM" id="MobiDB-lite"/>
    </source>
</evidence>
<dbReference type="PROSITE" id="PS00028">
    <property type="entry name" value="ZINC_FINGER_C2H2_1"/>
    <property type="match status" value="1"/>
</dbReference>
<dbReference type="Gene3D" id="3.30.40.10">
    <property type="entry name" value="Zinc/RING finger domain, C3HC4 (zinc finger)"/>
    <property type="match status" value="1"/>
</dbReference>
<dbReference type="SUPFAM" id="SSF57903">
    <property type="entry name" value="FYVE/PHD zinc finger"/>
    <property type="match status" value="1"/>
</dbReference>
<protein>
    <recommendedName>
        <fullName evidence="10">Rabenosyn-5</fullName>
    </recommendedName>
</protein>
<evidence type="ECO:0000256" key="4">
    <source>
        <dbReference type="PROSITE-ProRule" id="PRU00042"/>
    </source>
</evidence>
<sequence length="499" mass="55766">MDDIKFKEGFLCPICVKDLRTIAELTAHFDTAHSAEDTDVLQSLKGFIGRAKRKLLKEKDGAKGDDDELGATSERLARLNWEPQGLGVTQTHTEHFREIRSVRVDLYVSQTNKLLLRLKKLITDAPSDPEKRKEHEKSLVPWVEDGDVRLCPGCAKSFNLSRRRHHCRLCGGIMCQPCSQFMDFALARKLINLTGGSPMLVPQEKTRSPLARRGSISSLASVMSPAGDPHLRLCRDCLALLNRRDRQIEQKMSHPIVVEMYKTMKGFMDEAEGLIPEYCRMVDSLQEGQSDYTLEEVQSLRVKLTKIAENVDLISRKIGILGTQDGGADGSGPSPRALQLQGCVRLAASHFLRQNMLGLPAPPSKEELVRLQGARREQLQQRIQREKAAAMEAQQRQSNHAPPSIQKLPLKPTHTADRSTSPSTSTPVTDSGWSPANVVSARQGSTASAAEDPMVQQMNIIRGYIQQARAARRMDEVAMLEANLKELKQEYLRMTMKET</sequence>
<dbReference type="Gene3D" id="4.10.860.20">
    <property type="entry name" value="Rabenosyn, Rab binding domain"/>
    <property type="match status" value="1"/>
</dbReference>
<keyword evidence="2 4" id="KW-0863">Zinc-finger</keyword>
<evidence type="ECO:0000256" key="3">
    <source>
        <dbReference type="ARBA" id="ARBA00022833"/>
    </source>
</evidence>
<feature type="compositionally biased region" description="Basic and acidic residues" evidence="6">
    <location>
        <begin position="378"/>
        <end position="389"/>
    </location>
</feature>
<dbReference type="PANTHER" id="PTHR13510">
    <property type="entry name" value="FYVE-FINGER-CONTAINING RAB5 EFFECTOR PROTEIN RABENOSYN-5-RELATED"/>
    <property type="match status" value="1"/>
</dbReference>
<feature type="compositionally biased region" description="Low complexity" evidence="6">
    <location>
        <begin position="418"/>
        <end position="431"/>
    </location>
</feature>
<accession>A0A2R5LCR7</accession>
<feature type="coiled-coil region" evidence="5">
    <location>
        <begin position="470"/>
        <end position="497"/>
    </location>
</feature>
<dbReference type="Pfam" id="PF01363">
    <property type="entry name" value="FYVE"/>
    <property type="match status" value="1"/>
</dbReference>
<feature type="domain" description="FYVE-type" evidence="8">
    <location>
        <begin position="145"/>
        <end position="242"/>
    </location>
</feature>
<dbReference type="InterPro" id="IPR011011">
    <property type="entry name" value="Znf_FYVE_PHD"/>
</dbReference>
<dbReference type="GO" id="GO:0008270">
    <property type="term" value="F:zinc ion binding"/>
    <property type="evidence" value="ECO:0007669"/>
    <property type="project" value="UniProtKB-KW"/>
</dbReference>
<name>A0A2R5LCR7_9ACAR</name>
<dbReference type="Pfam" id="PF11464">
    <property type="entry name" value="Rbsn"/>
    <property type="match status" value="1"/>
</dbReference>